<evidence type="ECO:0000313" key="2">
    <source>
        <dbReference type="EMBL" id="GIF83860.1"/>
    </source>
</evidence>
<gene>
    <name evidence="2" type="ORF">Cba03nite_52090</name>
</gene>
<proteinExistence type="predicted"/>
<name>A0A8J3NJW2_9ACTN</name>
<keyword evidence="1" id="KW-1133">Transmembrane helix</keyword>
<dbReference type="Proteomes" id="UP000601223">
    <property type="component" value="Unassembled WGS sequence"/>
</dbReference>
<keyword evidence="1" id="KW-0812">Transmembrane</keyword>
<keyword evidence="3" id="KW-1185">Reference proteome</keyword>
<evidence type="ECO:0000256" key="1">
    <source>
        <dbReference type="SAM" id="Phobius"/>
    </source>
</evidence>
<dbReference type="AlphaFoldDB" id="A0A8J3NJW2"/>
<evidence type="ECO:0000313" key="3">
    <source>
        <dbReference type="Proteomes" id="UP000601223"/>
    </source>
</evidence>
<protein>
    <submittedName>
        <fullName evidence="2">Uncharacterized protein</fullName>
    </submittedName>
</protein>
<accession>A0A8J3NJW2</accession>
<organism evidence="2 3">
    <name type="scientific">Catellatospora bangladeshensis</name>
    <dbReference type="NCBI Taxonomy" id="310355"/>
    <lineage>
        <taxon>Bacteria</taxon>
        <taxon>Bacillati</taxon>
        <taxon>Actinomycetota</taxon>
        <taxon>Actinomycetes</taxon>
        <taxon>Micromonosporales</taxon>
        <taxon>Micromonosporaceae</taxon>
        <taxon>Catellatospora</taxon>
    </lineage>
</organism>
<sequence>MLPHSGQRLVTVRHLVQAVAEEGDPSWTDKLEAWSTLGGAIFAAFAAIGTLWLIAQGIRHRREDKYEAEIRQARSIFGVAEIHVSHRPDGTSVIDAVRCTITNRSLDPILWARAIFKPIGQGEKTYEWMFYKLLQPGDEIMATPSGFPTFELNVRVNPEFKWIGFAPLIQLVDVEIEFADHANVIWRRRGTGEPRKKPRGPSISEILISHLLSRLVRPTPKVTTSRQTDVH</sequence>
<feature type="transmembrane region" description="Helical" evidence="1">
    <location>
        <begin position="33"/>
        <end position="55"/>
    </location>
</feature>
<dbReference type="EMBL" id="BONF01000031">
    <property type="protein sequence ID" value="GIF83860.1"/>
    <property type="molecule type" value="Genomic_DNA"/>
</dbReference>
<keyword evidence="1" id="KW-0472">Membrane</keyword>
<comment type="caution">
    <text evidence="2">The sequence shown here is derived from an EMBL/GenBank/DDBJ whole genome shotgun (WGS) entry which is preliminary data.</text>
</comment>
<reference evidence="2 3" key="1">
    <citation type="submission" date="2021-01" db="EMBL/GenBank/DDBJ databases">
        <title>Whole genome shotgun sequence of Catellatospora bangladeshensis NBRC 107357.</title>
        <authorList>
            <person name="Komaki H."/>
            <person name="Tamura T."/>
        </authorList>
    </citation>
    <scope>NUCLEOTIDE SEQUENCE [LARGE SCALE GENOMIC DNA]</scope>
    <source>
        <strain evidence="2 3">NBRC 107357</strain>
    </source>
</reference>